<sequence>MPGARPMRSDPPSEDSLARVAKAKFREPPSALNPAATAMASTSVDLPDPFSPTRNVTPGPNSSRRPRRAATTGRANG</sequence>
<dbReference type="AlphaFoldDB" id="A0A9W6L2K5"/>
<dbReference type="Proteomes" id="UP001143463">
    <property type="component" value="Unassembled WGS sequence"/>
</dbReference>
<evidence type="ECO:0000313" key="3">
    <source>
        <dbReference type="Proteomes" id="UP001143463"/>
    </source>
</evidence>
<keyword evidence="3" id="KW-1185">Reference proteome</keyword>
<accession>A0A9W6L2K5</accession>
<feature type="compositionally biased region" description="Low complexity" evidence="1">
    <location>
        <begin position="57"/>
        <end position="77"/>
    </location>
</feature>
<evidence type="ECO:0000313" key="2">
    <source>
        <dbReference type="EMBL" id="GLL09909.1"/>
    </source>
</evidence>
<name>A0A9W6L2K5_9PSEU</name>
<gene>
    <name evidence="2" type="ORF">GCM10017577_10490</name>
</gene>
<organism evidence="2 3">
    <name type="scientific">Pseudonocardia halophobica</name>
    <dbReference type="NCBI Taxonomy" id="29401"/>
    <lineage>
        <taxon>Bacteria</taxon>
        <taxon>Bacillati</taxon>
        <taxon>Actinomycetota</taxon>
        <taxon>Actinomycetes</taxon>
        <taxon>Pseudonocardiales</taxon>
        <taxon>Pseudonocardiaceae</taxon>
        <taxon>Pseudonocardia</taxon>
    </lineage>
</organism>
<reference evidence="2" key="1">
    <citation type="journal article" date="2014" name="Int. J. Syst. Evol. Microbiol.">
        <title>Complete genome sequence of Corynebacterium casei LMG S-19264T (=DSM 44701T), isolated from a smear-ripened cheese.</title>
        <authorList>
            <consortium name="US DOE Joint Genome Institute (JGI-PGF)"/>
            <person name="Walter F."/>
            <person name="Albersmeier A."/>
            <person name="Kalinowski J."/>
            <person name="Ruckert C."/>
        </authorList>
    </citation>
    <scope>NUCLEOTIDE SEQUENCE</scope>
    <source>
        <strain evidence="2">VKM Ac-1069</strain>
    </source>
</reference>
<evidence type="ECO:0000256" key="1">
    <source>
        <dbReference type="SAM" id="MobiDB-lite"/>
    </source>
</evidence>
<reference evidence="2" key="2">
    <citation type="submission" date="2023-01" db="EMBL/GenBank/DDBJ databases">
        <authorList>
            <person name="Sun Q."/>
            <person name="Evtushenko L."/>
        </authorList>
    </citation>
    <scope>NUCLEOTIDE SEQUENCE</scope>
    <source>
        <strain evidence="2">VKM Ac-1069</strain>
    </source>
</reference>
<dbReference type="EMBL" id="BSFQ01000003">
    <property type="protein sequence ID" value="GLL09909.1"/>
    <property type="molecule type" value="Genomic_DNA"/>
</dbReference>
<proteinExistence type="predicted"/>
<comment type="caution">
    <text evidence="2">The sequence shown here is derived from an EMBL/GenBank/DDBJ whole genome shotgun (WGS) entry which is preliminary data.</text>
</comment>
<feature type="region of interest" description="Disordered" evidence="1">
    <location>
        <begin position="26"/>
        <end position="77"/>
    </location>
</feature>
<protein>
    <submittedName>
        <fullName evidence="2">Uncharacterized protein</fullName>
    </submittedName>
</protein>